<dbReference type="SMART" id="SM00558">
    <property type="entry name" value="JmjC"/>
    <property type="match status" value="1"/>
</dbReference>
<organism evidence="2 3">
    <name type="scientific">Gilvimarinus algae</name>
    <dbReference type="NCBI Taxonomy" id="3058037"/>
    <lineage>
        <taxon>Bacteria</taxon>
        <taxon>Pseudomonadati</taxon>
        <taxon>Pseudomonadota</taxon>
        <taxon>Gammaproteobacteria</taxon>
        <taxon>Cellvibrionales</taxon>
        <taxon>Cellvibrionaceae</taxon>
        <taxon>Gilvimarinus</taxon>
    </lineage>
</organism>
<dbReference type="RefSeq" id="WP_302711418.1">
    <property type="nucleotide sequence ID" value="NZ_JAULRT010000035.1"/>
</dbReference>
<dbReference type="Proteomes" id="UP001168380">
    <property type="component" value="Unassembled WGS sequence"/>
</dbReference>
<evidence type="ECO:0000313" key="2">
    <source>
        <dbReference type="EMBL" id="MDO3381287.1"/>
    </source>
</evidence>
<keyword evidence="3" id="KW-1185">Reference proteome</keyword>
<sequence>MNTVKSVSASTAGVIPDWVLSSREPVLLRGLVSHWPVVEAGLQSDAQVSAYLERFYQGRPVTYYQCDPSAQGKIFYNDNYSGFNFKRSEANLSQVLRLLEQGRGAAEAPVYYIGSTLVDEWLPGFQEDNRLTLEGVSEPLVSVWLGNQSVVSAHYDCPNNIVCNVAGRRRFSLFPPDQLENLYVGPLDVTPSGRPISLVDIDNPDLEKFPKYQIAEQQKRVVELGAGDALFIPGMWWHHVRALENLNVLVNYWWRSQPDYMSNPEYVLHHALLSLRGLPQEQREIWKNIFNHYIFDYQEDNHRHIPPQVLGVLAPAHRSLAKRIRAHLASIFNRP</sequence>
<dbReference type="PROSITE" id="PS51184">
    <property type="entry name" value="JMJC"/>
    <property type="match status" value="1"/>
</dbReference>
<feature type="domain" description="JmjC" evidence="1">
    <location>
        <begin position="111"/>
        <end position="269"/>
    </location>
</feature>
<protein>
    <submittedName>
        <fullName evidence="2">Cupin-like domain-containing protein</fullName>
    </submittedName>
</protein>
<evidence type="ECO:0000313" key="3">
    <source>
        <dbReference type="Proteomes" id="UP001168380"/>
    </source>
</evidence>
<dbReference type="SUPFAM" id="SSF51197">
    <property type="entry name" value="Clavaminate synthase-like"/>
    <property type="match status" value="1"/>
</dbReference>
<dbReference type="EMBL" id="JAULRT010000035">
    <property type="protein sequence ID" value="MDO3381287.1"/>
    <property type="molecule type" value="Genomic_DNA"/>
</dbReference>
<gene>
    <name evidence="2" type="ORF">QWI16_03820</name>
</gene>
<dbReference type="InterPro" id="IPR003347">
    <property type="entry name" value="JmjC_dom"/>
</dbReference>
<evidence type="ECO:0000259" key="1">
    <source>
        <dbReference type="PROSITE" id="PS51184"/>
    </source>
</evidence>
<dbReference type="PANTHER" id="PTHR12461:SF105">
    <property type="entry name" value="HYPOXIA-INDUCIBLE FACTOR 1-ALPHA INHIBITOR"/>
    <property type="match status" value="1"/>
</dbReference>
<dbReference type="Pfam" id="PF13621">
    <property type="entry name" value="Cupin_8"/>
    <property type="match status" value="1"/>
</dbReference>
<dbReference type="Gene3D" id="2.60.120.650">
    <property type="entry name" value="Cupin"/>
    <property type="match status" value="1"/>
</dbReference>
<accession>A0ABT8TAZ2</accession>
<comment type="caution">
    <text evidence="2">The sequence shown here is derived from an EMBL/GenBank/DDBJ whole genome shotgun (WGS) entry which is preliminary data.</text>
</comment>
<name>A0ABT8TAZ2_9GAMM</name>
<proteinExistence type="predicted"/>
<dbReference type="InterPro" id="IPR041667">
    <property type="entry name" value="Cupin_8"/>
</dbReference>
<reference evidence="2" key="1">
    <citation type="submission" date="2023-07" db="EMBL/GenBank/DDBJ databases">
        <title>Gilvimarinus algae sp. nov., isolated from the surface of Kelp.</title>
        <authorList>
            <person name="Sun Y.Y."/>
            <person name="Gong Y."/>
            <person name="Du Z.J."/>
        </authorList>
    </citation>
    <scope>NUCLEOTIDE SEQUENCE</scope>
    <source>
        <strain evidence="2">SDUM040014</strain>
    </source>
</reference>
<dbReference type="PANTHER" id="PTHR12461">
    <property type="entry name" value="HYPOXIA-INDUCIBLE FACTOR 1 ALPHA INHIBITOR-RELATED"/>
    <property type="match status" value="1"/>
</dbReference>